<sequence length="330" mass="35708">MTASVTAPFAAAPLLPAAQLPLTLMSLEHLALLTITGPDAAKYLQGQVTCDVQALAPEHYTLGAHCDAKGKMWSVFKLFSLDGGFGWLQAADLNERQLPELKKYAVFSKLTISEDNNYTLLGLAGADARQALAALFSRLPDADTPCVSSDHCTLLWQAQPQERFTLLVPHTELNRVLDGLQQAAPNYNNHQQWLALDIEAGVPQLSAATCNEFIPQALNLQALDAVSFSKGCYAGQEMVARAKYRGANKRALYTLAGHGHTAPQAGDSLELQLDENWRRTGTVLAAALLQDGQLRVQAVLNNELDSNAHLRVVSDSDSSLHPVALPYSLE</sequence>
<dbReference type="Gene3D" id="3.30.70.1630">
    <property type="match status" value="1"/>
</dbReference>
<dbReference type="InterPro" id="IPR048451">
    <property type="entry name" value="YgfZ_barrel"/>
</dbReference>
<evidence type="ECO:0000313" key="6">
    <source>
        <dbReference type="EMBL" id="MBO1108955.1"/>
    </source>
</evidence>
<dbReference type="SUPFAM" id="SSF103025">
    <property type="entry name" value="Folate-binding domain"/>
    <property type="match status" value="1"/>
</dbReference>
<comment type="similarity">
    <text evidence="4">Belongs to the tRNA-modifying YgfZ family.</text>
</comment>
<gene>
    <name evidence="6" type="primary">ygfZ</name>
    <name evidence="6" type="ORF">J2R62_12155</name>
</gene>
<dbReference type="NCBIfam" id="TIGR03317">
    <property type="entry name" value="ygfZ_signature"/>
    <property type="match status" value="1"/>
</dbReference>
<comment type="caution">
    <text evidence="6">The sequence shown here is derived from an EMBL/GenBank/DDBJ whole genome shotgun (WGS) entry which is preliminary data.</text>
</comment>
<dbReference type="Gene3D" id="2.40.30.160">
    <property type="match status" value="1"/>
</dbReference>
<feature type="binding site" evidence="4">
    <location>
        <position position="193"/>
    </location>
    <ligand>
        <name>folate</name>
        <dbReference type="ChEBI" id="CHEBI:62501"/>
    </ligand>
</feature>
<reference evidence="6" key="1">
    <citation type="submission" date="2021-03" db="EMBL/GenBank/DDBJ databases">
        <title>Plesiomonas shigelloides zfcc0051, isolated from zebrafish feces.</title>
        <authorList>
            <person name="Vanderhoek Z."/>
            <person name="Gaulke C."/>
        </authorList>
    </citation>
    <scope>NUCLEOTIDE SEQUENCE</scope>
    <source>
        <strain evidence="6">Zfcc0051</strain>
    </source>
</reference>
<dbReference type="GO" id="GO:0016226">
    <property type="term" value="P:iron-sulfur cluster assembly"/>
    <property type="evidence" value="ECO:0007669"/>
    <property type="project" value="TreeGrafter"/>
</dbReference>
<dbReference type="GO" id="GO:0009451">
    <property type="term" value="P:RNA modification"/>
    <property type="evidence" value="ECO:0007669"/>
    <property type="project" value="InterPro"/>
</dbReference>
<feature type="domain" description="tRNA-modifying protein YgfZ-like beta-barrel" evidence="5">
    <location>
        <begin position="248"/>
        <end position="315"/>
    </location>
</feature>
<dbReference type="InterPro" id="IPR017703">
    <property type="entry name" value="YgfZ/GCV_T_CS"/>
</dbReference>
<comment type="function">
    <text evidence="4">Folate-binding protein involved in regulating the level of ATP-DnaA and in the modification of some tRNAs. It is probably a key factor in regulatory networks that act via tRNA modification, such as initiation of chromosomal replication.</text>
</comment>
<dbReference type="GO" id="GO:0008033">
    <property type="term" value="P:tRNA processing"/>
    <property type="evidence" value="ECO:0007669"/>
    <property type="project" value="UniProtKB-UniRule"/>
</dbReference>
<dbReference type="NCBIfam" id="NF007110">
    <property type="entry name" value="PRK09559.1"/>
    <property type="match status" value="1"/>
</dbReference>
<dbReference type="Proteomes" id="UP000664658">
    <property type="component" value="Unassembled WGS sequence"/>
</dbReference>
<dbReference type="EMBL" id="JAFNAA010000013">
    <property type="protein sequence ID" value="MBO1108955.1"/>
    <property type="molecule type" value="Genomic_DNA"/>
</dbReference>
<name>A0A8I2B5G9_PLESH</name>
<dbReference type="GO" id="GO:0005542">
    <property type="term" value="F:folic acid binding"/>
    <property type="evidence" value="ECO:0007669"/>
    <property type="project" value="UniProtKB-UniRule"/>
</dbReference>
<dbReference type="SUPFAM" id="SSF101790">
    <property type="entry name" value="Aminomethyltransferase beta-barrel domain"/>
    <property type="match status" value="1"/>
</dbReference>
<dbReference type="Gene3D" id="3.30.70.1400">
    <property type="entry name" value="Aminomethyltransferase beta-barrel domains"/>
    <property type="match status" value="1"/>
</dbReference>
<evidence type="ECO:0000313" key="7">
    <source>
        <dbReference type="Proteomes" id="UP000664658"/>
    </source>
</evidence>
<dbReference type="PANTHER" id="PTHR22602:SF0">
    <property type="entry name" value="TRANSFERASE CAF17, MITOCHONDRIAL-RELATED"/>
    <property type="match status" value="1"/>
</dbReference>
<dbReference type="RefSeq" id="WP_207542298.1">
    <property type="nucleotide sequence ID" value="NZ_JAFNAA010000013.1"/>
</dbReference>
<accession>A0A8I2B5G9</accession>
<protein>
    <recommendedName>
        <fullName evidence="4">tRNA-modifying protein YgfZ</fullName>
    </recommendedName>
</protein>
<dbReference type="PANTHER" id="PTHR22602">
    <property type="entry name" value="TRANSFERASE CAF17, MITOCHONDRIAL-RELATED"/>
    <property type="match status" value="1"/>
</dbReference>
<dbReference type="InterPro" id="IPR045179">
    <property type="entry name" value="YgfZ/GcvT"/>
</dbReference>
<organism evidence="6 7">
    <name type="scientific">Plesiomonas shigelloides</name>
    <name type="common">Aeromonas shigelloides</name>
    <dbReference type="NCBI Taxonomy" id="703"/>
    <lineage>
        <taxon>Bacteria</taxon>
        <taxon>Pseudomonadati</taxon>
        <taxon>Pseudomonadota</taxon>
        <taxon>Gammaproteobacteria</taxon>
        <taxon>Enterobacterales</taxon>
        <taxon>Enterobacteriaceae</taxon>
        <taxon>Plesiomonas</taxon>
    </lineage>
</organism>
<keyword evidence="2 4" id="KW-0819">tRNA processing</keyword>
<keyword evidence="3 4" id="KW-0290">Folate-binding</keyword>
<dbReference type="HAMAP" id="MF_01175">
    <property type="entry name" value="tRNA_modifying_YgfZ"/>
    <property type="match status" value="1"/>
</dbReference>
<evidence type="ECO:0000259" key="5">
    <source>
        <dbReference type="Pfam" id="PF21130"/>
    </source>
</evidence>
<dbReference type="AlphaFoldDB" id="A0A8I2B5G9"/>
<evidence type="ECO:0000256" key="2">
    <source>
        <dbReference type="ARBA" id="ARBA00022694"/>
    </source>
</evidence>
<proteinExistence type="inferred from homology"/>
<evidence type="ECO:0000256" key="4">
    <source>
        <dbReference type="HAMAP-Rule" id="MF_01175"/>
    </source>
</evidence>
<evidence type="ECO:0000256" key="1">
    <source>
        <dbReference type="ARBA" id="ARBA00022490"/>
    </source>
</evidence>
<dbReference type="GO" id="GO:0005737">
    <property type="term" value="C:cytoplasm"/>
    <property type="evidence" value="ECO:0007669"/>
    <property type="project" value="UniProtKB-SubCell"/>
</dbReference>
<evidence type="ECO:0000256" key="3">
    <source>
        <dbReference type="ARBA" id="ARBA00022954"/>
    </source>
</evidence>
<dbReference type="Pfam" id="PF21130">
    <property type="entry name" value="YgfZ_barrel"/>
    <property type="match status" value="1"/>
</dbReference>
<dbReference type="InterPro" id="IPR029043">
    <property type="entry name" value="GcvT/YgfZ_C"/>
</dbReference>
<comment type="subcellular location">
    <subcellularLocation>
        <location evidence="4">Cytoplasm</location>
    </subcellularLocation>
</comment>
<dbReference type="InterPro" id="IPR023758">
    <property type="entry name" value="tRNA-modifying_YgfZ"/>
</dbReference>
<comment type="caution">
    <text evidence="4">Lacks conserved residue(s) required for the propagation of feature annotation.</text>
</comment>
<keyword evidence="1 4" id="KW-0963">Cytoplasm</keyword>